<reference evidence="17 18" key="1">
    <citation type="submission" date="2016-07" db="EMBL/GenBank/DDBJ databases">
        <title>Pervasive Adenine N6-methylation of Active Genes in Fungi.</title>
        <authorList>
            <consortium name="DOE Joint Genome Institute"/>
            <person name="Mondo S.J."/>
            <person name="Dannebaum R.O."/>
            <person name="Kuo R.C."/>
            <person name="Labutti K."/>
            <person name="Haridas S."/>
            <person name="Kuo A."/>
            <person name="Salamov A."/>
            <person name="Ahrendt S.R."/>
            <person name="Lipzen A."/>
            <person name="Sullivan W."/>
            <person name="Andreopoulos W.B."/>
            <person name="Clum A."/>
            <person name="Lindquist E."/>
            <person name="Daum C."/>
            <person name="Ramamoorthy G.K."/>
            <person name="Gryganskyi A."/>
            <person name="Culley D."/>
            <person name="Magnuson J.K."/>
            <person name="James T.Y."/>
            <person name="O'Malley M.A."/>
            <person name="Stajich J.E."/>
            <person name="Spatafora J.W."/>
            <person name="Visel A."/>
            <person name="Grigoriev I.V."/>
        </authorList>
    </citation>
    <scope>NUCLEOTIDE SEQUENCE [LARGE SCALE GENOMIC DNA]</scope>
    <source>
        <strain evidence="17 18">NRRL 2496</strain>
    </source>
</reference>
<evidence type="ECO:0000256" key="1">
    <source>
        <dbReference type="ARBA" id="ARBA00004123"/>
    </source>
</evidence>
<sequence length="272" mass="30959">MSSPKIVSSALKSTHRHKAHFDEPYVFPKHCLPAAMEDETKTPLVLVACGSFSPITYLHLRMFEMAEDYFKERNEYELLAGYYSPVSDAYGKEGLAEAMHRVKMCQLAVESTSDWLMVDSWESRQEAYQRTAVVLDHFDHQLNDLHGGIQTKQGPKKIKIMLLAGGDLIAAFGHPGVWSPEDLHHIVGHYGCVILERTGTDVYGFLLSHDILYEHRMNIFVIKQLIHNDISSTKVRLFIKRDMSVKYLLPNPVIDYINEHGLFRPAQEGDSA</sequence>
<dbReference type="Pfam" id="PF01467">
    <property type="entry name" value="CTP_transf_like"/>
    <property type="match status" value="1"/>
</dbReference>
<evidence type="ECO:0000256" key="14">
    <source>
        <dbReference type="ARBA" id="ARBA00049001"/>
    </source>
</evidence>
<evidence type="ECO:0000256" key="6">
    <source>
        <dbReference type="ARBA" id="ARBA00022642"/>
    </source>
</evidence>
<evidence type="ECO:0000313" key="17">
    <source>
        <dbReference type="EMBL" id="ORY97671.1"/>
    </source>
</evidence>
<organism evidence="17 18">
    <name type="scientific">Syncephalastrum racemosum</name>
    <name type="common">Filamentous fungus</name>
    <dbReference type="NCBI Taxonomy" id="13706"/>
    <lineage>
        <taxon>Eukaryota</taxon>
        <taxon>Fungi</taxon>
        <taxon>Fungi incertae sedis</taxon>
        <taxon>Mucoromycota</taxon>
        <taxon>Mucoromycotina</taxon>
        <taxon>Mucoromycetes</taxon>
        <taxon>Mucorales</taxon>
        <taxon>Syncephalastraceae</taxon>
        <taxon>Syncephalastrum</taxon>
    </lineage>
</organism>
<name>A0A1X2HFH6_SYNRA</name>
<evidence type="ECO:0000256" key="15">
    <source>
        <dbReference type="RuleBase" id="RU362021"/>
    </source>
</evidence>
<evidence type="ECO:0000256" key="13">
    <source>
        <dbReference type="ARBA" id="ARBA00048721"/>
    </source>
</evidence>
<dbReference type="InterPro" id="IPR005248">
    <property type="entry name" value="NadD/NMNAT"/>
</dbReference>
<dbReference type="GO" id="GO:0009435">
    <property type="term" value="P:NAD+ biosynthetic process"/>
    <property type="evidence" value="ECO:0007669"/>
    <property type="project" value="UniProtKB-UniPathway"/>
</dbReference>
<keyword evidence="7 15" id="KW-0808">Transferase</keyword>
<evidence type="ECO:0000256" key="10">
    <source>
        <dbReference type="ARBA" id="ARBA00022840"/>
    </source>
</evidence>
<comment type="subcellular location">
    <subcellularLocation>
        <location evidence="1">Nucleus</location>
    </subcellularLocation>
</comment>
<dbReference type="GO" id="GO:0004515">
    <property type="term" value="F:nicotinate-nucleotide adenylyltransferase activity"/>
    <property type="evidence" value="ECO:0007669"/>
    <property type="project" value="UniProtKB-EC"/>
</dbReference>
<evidence type="ECO:0000256" key="3">
    <source>
        <dbReference type="ARBA" id="ARBA00005019"/>
    </source>
</evidence>
<dbReference type="Gene3D" id="3.40.50.620">
    <property type="entry name" value="HUPs"/>
    <property type="match status" value="1"/>
</dbReference>
<dbReference type="InterPro" id="IPR045094">
    <property type="entry name" value="NMNAT_euk"/>
</dbReference>
<keyword evidence="10 15" id="KW-0067">ATP-binding</keyword>
<keyword evidence="8 15" id="KW-0548">Nucleotidyltransferase</keyword>
<accession>A0A1X2HFH6</accession>
<keyword evidence="9 15" id="KW-0547">Nucleotide-binding</keyword>
<dbReference type="OMA" id="FIVERPA"/>
<evidence type="ECO:0000256" key="7">
    <source>
        <dbReference type="ARBA" id="ARBA00022679"/>
    </source>
</evidence>
<dbReference type="PANTHER" id="PTHR12039">
    <property type="entry name" value="NICOTINAMIDE MONONUCLEOTIDE ADENYLYLTRANSFERASE"/>
    <property type="match status" value="1"/>
</dbReference>
<dbReference type="EC" id="2.7.7.1" evidence="15"/>
<dbReference type="InterPro" id="IPR014729">
    <property type="entry name" value="Rossmann-like_a/b/a_fold"/>
</dbReference>
<comment type="similarity">
    <text evidence="4 15">Belongs to the eukaryotic NMN adenylyltransferase family.</text>
</comment>
<dbReference type="GO" id="GO:0005634">
    <property type="term" value="C:nucleus"/>
    <property type="evidence" value="ECO:0007669"/>
    <property type="project" value="UniProtKB-SubCell"/>
</dbReference>
<dbReference type="InterPro" id="IPR004821">
    <property type="entry name" value="Cyt_trans-like"/>
</dbReference>
<dbReference type="UniPathway" id="UPA00253">
    <property type="reaction ID" value="UER00332"/>
</dbReference>
<dbReference type="InterPro" id="IPR051182">
    <property type="entry name" value="Euk_NMN_adenylyltrnsfrase"/>
</dbReference>
<dbReference type="GO" id="GO:0000309">
    <property type="term" value="F:nicotinamide-nucleotide adenylyltransferase activity"/>
    <property type="evidence" value="ECO:0007669"/>
    <property type="project" value="UniProtKB-EC"/>
</dbReference>
<evidence type="ECO:0000256" key="4">
    <source>
        <dbReference type="ARBA" id="ARBA00007064"/>
    </source>
</evidence>
<dbReference type="SUPFAM" id="SSF52374">
    <property type="entry name" value="Nucleotidylyl transferase"/>
    <property type="match status" value="1"/>
</dbReference>
<keyword evidence="18" id="KW-1185">Reference proteome</keyword>
<evidence type="ECO:0000256" key="8">
    <source>
        <dbReference type="ARBA" id="ARBA00022695"/>
    </source>
</evidence>
<gene>
    <name evidence="17" type="ORF">BCR43DRAFT_490151</name>
</gene>
<evidence type="ECO:0000256" key="12">
    <source>
        <dbReference type="ARBA" id="ARBA00023242"/>
    </source>
</evidence>
<comment type="pathway">
    <text evidence="2 15">Cofactor biosynthesis; NAD(+) biosynthesis; NAD(+) from nicotinamide D-ribonucleotide: step 1/1.</text>
</comment>
<dbReference type="PANTHER" id="PTHR12039:SF0">
    <property type="entry name" value="NICOTINAMIDE-NUCLEOTIDE ADENYLYLTRANSFERASE"/>
    <property type="match status" value="1"/>
</dbReference>
<comment type="catalytic activity">
    <reaction evidence="13 15">
        <text>nicotinate beta-D-ribonucleotide + ATP + H(+) = deamido-NAD(+) + diphosphate</text>
        <dbReference type="Rhea" id="RHEA:22860"/>
        <dbReference type="ChEBI" id="CHEBI:15378"/>
        <dbReference type="ChEBI" id="CHEBI:30616"/>
        <dbReference type="ChEBI" id="CHEBI:33019"/>
        <dbReference type="ChEBI" id="CHEBI:57502"/>
        <dbReference type="ChEBI" id="CHEBI:58437"/>
        <dbReference type="EC" id="2.7.7.18"/>
    </reaction>
</comment>
<feature type="domain" description="Cytidyltransferase-like" evidence="16">
    <location>
        <begin position="47"/>
        <end position="236"/>
    </location>
</feature>
<proteinExistence type="inferred from homology"/>
<evidence type="ECO:0000256" key="9">
    <source>
        <dbReference type="ARBA" id="ARBA00022741"/>
    </source>
</evidence>
<dbReference type="GO" id="GO:0005524">
    <property type="term" value="F:ATP binding"/>
    <property type="evidence" value="ECO:0007669"/>
    <property type="project" value="UniProtKB-KW"/>
</dbReference>
<evidence type="ECO:0000256" key="11">
    <source>
        <dbReference type="ARBA" id="ARBA00023027"/>
    </source>
</evidence>
<dbReference type="AlphaFoldDB" id="A0A1X2HFH6"/>
<evidence type="ECO:0000313" key="18">
    <source>
        <dbReference type="Proteomes" id="UP000242180"/>
    </source>
</evidence>
<dbReference type="Proteomes" id="UP000242180">
    <property type="component" value="Unassembled WGS sequence"/>
</dbReference>
<evidence type="ECO:0000259" key="16">
    <source>
        <dbReference type="Pfam" id="PF01467"/>
    </source>
</evidence>
<dbReference type="CDD" id="cd09286">
    <property type="entry name" value="NMNAT_Eukarya"/>
    <property type="match status" value="1"/>
</dbReference>
<keyword evidence="6 15" id="KW-0662">Pyridine nucleotide biosynthesis</keyword>
<dbReference type="FunFam" id="3.40.50.620:FF:000074">
    <property type="entry name" value="Nicotinamide-nucleotide adenylyltransferase"/>
    <property type="match status" value="1"/>
</dbReference>
<comment type="catalytic activity">
    <reaction evidence="14 15">
        <text>beta-nicotinamide D-ribonucleotide + ATP + H(+) = diphosphate + NAD(+)</text>
        <dbReference type="Rhea" id="RHEA:21360"/>
        <dbReference type="ChEBI" id="CHEBI:14649"/>
        <dbReference type="ChEBI" id="CHEBI:15378"/>
        <dbReference type="ChEBI" id="CHEBI:30616"/>
        <dbReference type="ChEBI" id="CHEBI:33019"/>
        <dbReference type="ChEBI" id="CHEBI:57540"/>
        <dbReference type="EC" id="2.7.7.1"/>
    </reaction>
</comment>
<dbReference type="EMBL" id="MCGN01000004">
    <property type="protein sequence ID" value="ORY97671.1"/>
    <property type="molecule type" value="Genomic_DNA"/>
</dbReference>
<dbReference type="EC" id="2.7.7.18" evidence="15"/>
<evidence type="ECO:0000256" key="5">
    <source>
        <dbReference type="ARBA" id="ARBA00022553"/>
    </source>
</evidence>
<comment type="caution">
    <text evidence="17">The sequence shown here is derived from an EMBL/GenBank/DDBJ whole genome shotgun (WGS) entry which is preliminary data.</text>
</comment>
<comment type="pathway">
    <text evidence="3">Cofactor biosynthesis; NAD(+) biosynthesis; deamido-NAD(+) from nicotinate D-ribonucleotide: step 1/1.</text>
</comment>
<evidence type="ECO:0000256" key="2">
    <source>
        <dbReference type="ARBA" id="ARBA00004658"/>
    </source>
</evidence>
<dbReference type="InParanoid" id="A0A1X2HFH6"/>
<dbReference type="OrthoDB" id="422187at2759"/>
<protein>
    <recommendedName>
        <fullName evidence="15">Nicotinamide-nucleotide adenylyltransferase</fullName>
        <ecNumber evidence="15">2.7.7.1</ecNumber>
        <ecNumber evidence="15">2.7.7.18</ecNumber>
    </recommendedName>
</protein>
<keyword evidence="11 15" id="KW-0520">NAD</keyword>
<dbReference type="FunCoup" id="A0A1X2HFH6">
    <property type="interactions" value="181"/>
</dbReference>
<keyword evidence="12" id="KW-0539">Nucleus</keyword>
<dbReference type="STRING" id="13706.A0A1X2HFH6"/>
<keyword evidence="5" id="KW-0597">Phosphoprotein</keyword>
<dbReference type="NCBIfam" id="TIGR00482">
    <property type="entry name" value="nicotinate (nicotinamide) nucleotide adenylyltransferase"/>
    <property type="match status" value="1"/>
</dbReference>